<feature type="transmembrane region" description="Helical" evidence="7">
    <location>
        <begin position="623"/>
        <end position="643"/>
    </location>
</feature>
<dbReference type="Pfam" id="PF07690">
    <property type="entry name" value="MFS_1"/>
    <property type="match status" value="2"/>
</dbReference>
<dbReference type="VEuPathDB" id="FungiDB:BTJ68_00533"/>
<keyword evidence="5 7" id="KW-0472">Membrane</keyword>
<feature type="region of interest" description="Disordered" evidence="6">
    <location>
        <begin position="1"/>
        <end position="102"/>
    </location>
</feature>
<feature type="transmembrane region" description="Helical" evidence="7">
    <location>
        <begin position="519"/>
        <end position="537"/>
    </location>
</feature>
<evidence type="ECO:0000256" key="6">
    <source>
        <dbReference type="SAM" id="MobiDB-lite"/>
    </source>
</evidence>
<feature type="transmembrane region" description="Helical" evidence="7">
    <location>
        <begin position="234"/>
        <end position="253"/>
    </location>
</feature>
<dbReference type="SUPFAM" id="SSF103473">
    <property type="entry name" value="MFS general substrate transporter"/>
    <property type="match status" value="2"/>
</dbReference>
<dbReference type="Gene3D" id="1.20.1720.10">
    <property type="entry name" value="Multidrug resistance protein D"/>
    <property type="match status" value="1"/>
</dbReference>
<evidence type="ECO:0000256" key="5">
    <source>
        <dbReference type="ARBA" id="ARBA00023136"/>
    </source>
</evidence>
<feature type="transmembrane region" description="Helical" evidence="7">
    <location>
        <begin position="265"/>
        <end position="291"/>
    </location>
</feature>
<organism evidence="9 10">
    <name type="scientific">Hortaea werneckii</name>
    <name type="common">Black yeast</name>
    <name type="synonym">Cladosporium werneckii</name>
    <dbReference type="NCBI Taxonomy" id="91943"/>
    <lineage>
        <taxon>Eukaryota</taxon>
        <taxon>Fungi</taxon>
        <taxon>Dikarya</taxon>
        <taxon>Ascomycota</taxon>
        <taxon>Pezizomycotina</taxon>
        <taxon>Dothideomycetes</taxon>
        <taxon>Dothideomycetidae</taxon>
        <taxon>Mycosphaerellales</taxon>
        <taxon>Teratosphaeriaceae</taxon>
        <taxon>Hortaea</taxon>
    </lineage>
</organism>
<evidence type="ECO:0000256" key="4">
    <source>
        <dbReference type="ARBA" id="ARBA00022989"/>
    </source>
</evidence>
<reference evidence="9 10" key="1">
    <citation type="journal article" date="2018" name="BMC Genomics">
        <title>Genomic evidence for intraspecific hybridization in a clonal and extremely halotolerant yeast.</title>
        <authorList>
            <person name="Gostincar C."/>
            <person name="Stajich J.E."/>
            <person name="Zupancic J."/>
            <person name="Zalar P."/>
            <person name="Gunde-Cimerman N."/>
        </authorList>
    </citation>
    <scope>NUCLEOTIDE SEQUENCE [LARGE SCALE GENOMIC DNA]</scope>
    <source>
        <strain evidence="9 10">EXF-6654</strain>
    </source>
</reference>
<evidence type="ECO:0000256" key="1">
    <source>
        <dbReference type="ARBA" id="ARBA00004141"/>
    </source>
</evidence>
<gene>
    <name evidence="9" type="ORF">D0868_12656</name>
</gene>
<name>A0A3M6XSU6_HORWE</name>
<protein>
    <recommendedName>
        <fullName evidence="8">Major facilitator superfamily (MFS) profile domain-containing protein</fullName>
    </recommendedName>
</protein>
<feature type="transmembrane region" description="Helical" evidence="7">
    <location>
        <begin position="549"/>
        <end position="575"/>
    </location>
</feature>
<feature type="compositionally biased region" description="Basic and acidic residues" evidence="6">
    <location>
        <begin position="46"/>
        <end position="58"/>
    </location>
</feature>
<feature type="transmembrane region" description="Helical" evidence="7">
    <location>
        <begin position="353"/>
        <end position="374"/>
    </location>
</feature>
<feature type="transmembrane region" description="Helical" evidence="7">
    <location>
        <begin position="297"/>
        <end position="317"/>
    </location>
</feature>
<proteinExistence type="predicted"/>
<dbReference type="PANTHER" id="PTHR42718">
    <property type="entry name" value="MAJOR FACILITATOR SUPERFAMILY MULTIDRUG TRANSPORTER MFSC"/>
    <property type="match status" value="1"/>
</dbReference>
<evidence type="ECO:0000259" key="8">
    <source>
        <dbReference type="PROSITE" id="PS50850"/>
    </source>
</evidence>
<dbReference type="InterPro" id="IPR020846">
    <property type="entry name" value="MFS_dom"/>
</dbReference>
<dbReference type="PROSITE" id="PS00216">
    <property type="entry name" value="SUGAR_TRANSPORT_1"/>
    <property type="match status" value="1"/>
</dbReference>
<sequence>QDRVLQPQQGERVLQPQQGERVPHASALEIPNATSENARRRSIPNNEHDGNDIHRDDLSPQALASLTKTASKIAGRHETDPADIQQDEPPTPPKDPSNSRKVDFGVSVARPVPVKPGPFDTIHEVPSGWNTPLPSGFNTPANERQTGILSVPSTRPPSPTALLKTPPRTSTQETFDVEDHTAQGYPDVGTLNSWRGLCICIITCTAQMMDNVFMTGVNISLPAIQRDFGIDDSALQWLISAYTLTFGGFLLLAGVMSDRYGRKNVFVAGMAWLSIWTLADGFASSFIQLAIFRAFQGMGAAMTVPSGVGIISSFFVAQDRTRALSYFAAAGAVGFCLGLVLGGFLTQGLGWRYLFWLTVIITGLLGLAGLFILPKDRNEGHEKPRLDILGAGISTGGLVLLSFVISSGGEYGWHKAFIIALLVVSIALLAVFAYVEKKVRNPIMPLSLWKIPNFAALWIAGFVAYGGYQSILYYAMLMAQEIVHLSAGGTALRLIPMAVVGGGMCMFLGKVMERFNTKYLLLFGLACCTVAPIPCALMEKDDINFWKHIFPTSIVSVIGIGTTYCTITVVALASVPVSAKSLCGGMINTAFQIGSGVGLALASAVVQATETNKGHGLLAQYKVGMWCCAGLAGVGFVSSLLGVKSVGVQHVPPGTH</sequence>
<evidence type="ECO:0000256" key="3">
    <source>
        <dbReference type="ARBA" id="ARBA00022692"/>
    </source>
</evidence>
<feature type="transmembrane region" description="Helical" evidence="7">
    <location>
        <begin position="324"/>
        <end position="347"/>
    </location>
</feature>
<evidence type="ECO:0000313" key="9">
    <source>
        <dbReference type="EMBL" id="RMX93781.1"/>
    </source>
</evidence>
<accession>A0A3M6XSU6</accession>
<comment type="caution">
    <text evidence="9">The sequence shown here is derived from an EMBL/GenBank/DDBJ whole genome shotgun (WGS) entry which is preliminary data.</text>
</comment>
<dbReference type="Proteomes" id="UP000282582">
    <property type="component" value="Unassembled WGS sequence"/>
</dbReference>
<keyword evidence="2" id="KW-0813">Transport</keyword>
<dbReference type="InterPro" id="IPR036259">
    <property type="entry name" value="MFS_trans_sf"/>
</dbReference>
<dbReference type="EMBL" id="QWIK01001570">
    <property type="protein sequence ID" value="RMX93781.1"/>
    <property type="molecule type" value="Genomic_DNA"/>
</dbReference>
<feature type="region of interest" description="Disordered" evidence="6">
    <location>
        <begin position="148"/>
        <end position="170"/>
    </location>
</feature>
<dbReference type="Gene3D" id="1.20.1250.20">
    <property type="entry name" value="MFS general substrate transporter like domains"/>
    <property type="match status" value="1"/>
</dbReference>
<feature type="transmembrane region" description="Helical" evidence="7">
    <location>
        <begin position="417"/>
        <end position="435"/>
    </location>
</feature>
<keyword evidence="4 7" id="KW-1133">Transmembrane helix</keyword>
<dbReference type="GO" id="GO:0016020">
    <property type="term" value="C:membrane"/>
    <property type="evidence" value="ECO:0007669"/>
    <property type="project" value="UniProtKB-SubCell"/>
</dbReference>
<feature type="non-terminal residue" evidence="9">
    <location>
        <position position="1"/>
    </location>
</feature>
<feature type="transmembrane region" description="Helical" evidence="7">
    <location>
        <begin position="455"/>
        <end position="476"/>
    </location>
</feature>
<dbReference type="AlphaFoldDB" id="A0A3M6XSU6"/>
<feature type="transmembrane region" description="Helical" evidence="7">
    <location>
        <begin position="482"/>
        <end position="507"/>
    </location>
</feature>
<dbReference type="GO" id="GO:0022857">
    <property type="term" value="F:transmembrane transporter activity"/>
    <property type="evidence" value="ECO:0007669"/>
    <property type="project" value="InterPro"/>
</dbReference>
<dbReference type="PROSITE" id="PS50850">
    <property type="entry name" value="MFS"/>
    <property type="match status" value="1"/>
</dbReference>
<evidence type="ECO:0000313" key="10">
    <source>
        <dbReference type="Proteomes" id="UP000282582"/>
    </source>
</evidence>
<dbReference type="PANTHER" id="PTHR42718:SF9">
    <property type="entry name" value="MAJOR FACILITATOR SUPERFAMILY MULTIDRUG TRANSPORTER MFSC"/>
    <property type="match status" value="1"/>
</dbReference>
<feature type="transmembrane region" description="Helical" evidence="7">
    <location>
        <begin position="386"/>
        <end position="405"/>
    </location>
</feature>
<dbReference type="InterPro" id="IPR005829">
    <property type="entry name" value="Sugar_transporter_CS"/>
</dbReference>
<feature type="domain" description="Major facilitator superfamily (MFS) profile" evidence="8">
    <location>
        <begin position="199"/>
        <end position="647"/>
    </location>
</feature>
<feature type="transmembrane region" description="Helical" evidence="7">
    <location>
        <begin position="587"/>
        <end position="608"/>
    </location>
</feature>
<evidence type="ECO:0000256" key="2">
    <source>
        <dbReference type="ARBA" id="ARBA00022448"/>
    </source>
</evidence>
<keyword evidence="3 7" id="KW-0812">Transmembrane</keyword>
<comment type="subcellular location">
    <subcellularLocation>
        <location evidence="1">Membrane</location>
        <topology evidence="1">Multi-pass membrane protein</topology>
    </subcellularLocation>
</comment>
<dbReference type="InterPro" id="IPR011701">
    <property type="entry name" value="MFS"/>
</dbReference>
<evidence type="ECO:0000256" key="7">
    <source>
        <dbReference type="SAM" id="Phobius"/>
    </source>
</evidence>